<evidence type="ECO:0000256" key="2">
    <source>
        <dbReference type="SAM" id="SignalP"/>
    </source>
</evidence>
<feature type="chain" id="PRO_5019207627" description="BED-type domain-containing protein" evidence="2">
    <location>
        <begin position="24"/>
        <end position="331"/>
    </location>
</feature>
<evidence type="ECO:0008006" key="5">
    <source>
        <dbReference type="Google" id="ProtNLM"/>
    </source>
</evidence>
<dbReference type="GO" id="GO:0006357">
    <property type="term" value="P:regulation of transcription by RNA polymerase II"/>
    <property type="evidence" value="ECO:0007669"/>
    <property type="project" value="TreeGrafter"/>
</dbReference>
<feature type="compositionally biased region" description="Polar residues" evidence="1">
    <location>
        <begin position="168"/>
        <end position="177"/>
    </location>
</feature>
<dbReference type="SMART" id="SM00614">
    <property type="entry name" value="ZnF_BED"/>
    <property type="match status" value="1"/>
</dbReference>
<feature type="compositionally biased region" description="Polar residues" evidence="1">
    <location>
        <begin position="35"/>
        <end position="51"/>
    </location>
</feature>
<dbReference type="PANTHER" id="PTHR34396:SF25">
    <property type="entry name" value="BOUNDARY ELEMENT ASSOCIATED FACTOR"/>
    <property type="match status" value="1"/>
</dbReference>
<reference evidence="4" key="2">
    <citation type="journal article" date="2017" name="Nat. Plants">
        <title>The Aegilops tauschii genome reveals multiple impacts of transposons.</title>
        <authorList>
            <person name="Zhao G."/>
            <person name="Zou C."/>
            <person name="Li K."/>
            <person name="Wang K."/>
            <person name="Li T."/>
            <person name="Gao L."/>
            <person name="Zhang X."/>
            <person name="Wang H."/>
            <person name="Yang Z."/>
            <person name="Liu X."/>
            <person name="Jiang W."/>
            <person name="Mao L."/>
            <person name="Kong X."/>
            <person name="Jiao Y."/>
            <person name="Jia J."/>
        </authorList>
    </citation>
    <scope>NUCLEOTIDE SEQUENCE [LARGE SCALE GENOMIC DNA]</scope>
    <source>
        <strain evidence="4">cv. AL8/78</strain>
    </source>
</reference>
<dbReference type="Proteomes" id="UP000015105">
    <property type="component" value="Chromosome 1D"/>
</dbReference>
<reference evidence="3" key="3">
    <citation type="journal article" date="2017" name="Nature">
        <title>Genome sequence of the progenitor of the wheat D genome Aegilops tauschii.</title>
        <authorList>
            <person name="Luo M.C."/>
            <person name="Gu Y.Q."/>
            <person name="Puiu D."/>
            <person name="Wang H."/>
            <person name="Twardziok S.O."/>
            <person name="Deal K.R."/>
            <person name="Huo N."/>
            <person name="Zhu T."/>
            <person name="Wang L."/>
            <person name="Wang Y."/>
            <person name="McGuire P.E."/>
            <person name="Liu S."/>
            <person name="Long H."/>
            <person name="Ramasamy R.K."/>
            <person name="Rodriguez J.C."/>
            <person name="Van S.L."/>
            <person name="Yuan L."/>
            <person name="Wang Z."/>
            <person name="Xia Z."/>
            <person name="Xiao L."/>
            <person name="Anderson O.D."/>
            <person name="Ouyang S."/>
            <person name="Liang Y."/>
            <person name="Zimin A.V."/>
            <person name="Pertea G."/>
            <person name="Qi P."/>
            <person name="Bennetzen J.L."/>
            <person name="Dai X."/>
            <person name="Dawson M.W."/>
            <person name="Muller H.G."/>
            <person name="Kugler K."/>
            <person name="Rivarola-Duarte L."/>
            <person name="Spannagl M."/>
            <person name="Mayer K.F.X."/>
            <person name="Lu F.H."/>
            <person name="Bevan M.W."/>
            <person name="Leroy P."/>
            <person name="Li P."/>
            <person name="You F.M."/>
            <person name="Sun Q."/>
            <person name="Liu Z."/>
            <person name="Lyons E."/>
            <person name="Wicker T."/>
            <person name="Salzberg S.L."/>
            <person name="Devos K.M."/>
            <person name="Dvorak J."/>
        </authorList>
    </citation>
    <scope>NUCLEOTIDE SEQUENCE [LARGE SCALE GENOMIC DNA]</scope>
    <source>
        <strain evidence="3">cv. AL8/78</strain>
    </source>
</reference>
<evidence type="ECO:0000313" key="4">
    <source>
        <dbReference type="Proteomes" id="UP000015105"/>
    </source>
</evidence>
<feature type="compositionally biased region" description="Basic residues" evidence="1">
    <location>
        <begin position="128"/>
        <end position="141"/>
    </location>
</feature>
<feature type="region of interest" description="Disordered" evidence="1">
    <location>
        <begin position="23"/>
        <end position="207"/>
    </location>
</feature>
<reference evidence="3" key="4">
    <citation type="submission" date="2019-03" db="UniProtKB">
        <authorList>
            <consortium name="EnsemblPlants"/>
        </authorList>
    </citation>
    <scope>IDENTIFICATION</scope>
</reference>
<dbReference type="GO" id="GO:0005634">
    <property type="term" value="C:nucleus"/>
    <property type="evidence" value="ECO:0007669"/>
    <property type="project" value="TreeGrafter"/>
</dbReference>
<feature type="signal peptide" evidence="2">
    <location>
        <begin position="1"/>
        <end position="23"/>
    </location>
</feature>
<dbReference type="PANTHER" id="PTHR34396">
    <property type="entry name" value="OS03G0264950 PROTEIN-RELATED"/>
    <property type="match status" value="1"/>
</dbReference>
<accession>A0A452YAE0</accession>
<sequence>LGRSASRRSYLLLLLISLRPLLCPPSTTHRHGRTTGPSSQRRGQRLPSASCTRPPLCGRNSSTHPHAMETGVADIQEAQQSDTGKLPRAGPVDGVDGNSSHRTTWLSKCTSSSSRLQPPSKGQMPGRGRGRGGHKVGRGRGRGSTTKRPAAPTRRAFAPPTKMAKICDTSSNGQSQEDGPIESVDEDGNTIYVSDGEEDDAKEMEIQPSTRKLTSKVWLEMEKVRINGEWKAKCYWCHRILTTGSRSGTKHLGVHLKICTQKKLKTKRGKTLSRSSLKVSANDGGKVSMESYAFDQEYARAELGNMLVFRDYPLSMVDHIGFRRFVAGLQP</sequence>
<reference evidence="3" key="5">
    <citation type="journal article" date="2021" name="G3 (Bethesda)">
        <title>Aegilops tauschii genome assembly Aet v5.0 features greater sequence contiguity and improved annotation.</title>
        <authorList>
            <person name="Wang L."/>
            <person name="Zhu T."/>
            <person name="Rodriguez J.C."/>
            <person name="Deal K.R."/>
            <person name="Dubcovsky J."/>
            <person name="McGuire P.E."/>
            <person name="Lux T."/>
            <person name="Spannagl M."/>
            <person name="Mayer K.F.X."/>
            <person name="Baldrich P."/>
            <person name="Meyers B.C."/>
            <person name="Huo N."/>
            <person name="Gu Y.Q."/>
            <person name="Zhou H."/>
            <person name="Devos K.M."/>
            <person name="Bennetzen J.L."/>
            <person name="Unver T."/>
            <person name="Budak H."/>
            <person name="Gulick P.J."/>
            <person name="Galiba G."/>
            <person name="Kalapos B."/>
            <person name="Nelson D.R."/>
            <person name="Li P."/>
            <person name="You F.M."/>
            <person name="Luo M.C."/>
            <person name="Dvorak J."/>
        </authorList>
    </citation>
    <scope>NUCLEOTIDE SEQUENCE [LARGE SCALE GENOMIC DNA]</scope>
    <source>
        <strain evidence="3">cv. AL8/78</strain>
    </source>
</reference>
<dbReference type="Gramene" id="AET1Gv20355300.1">
    <property type="protein sequence ID" value="AET1Gv20355300.1"/>
    <property type="gene ID" value="AET1Gv20355300"/>
</dbReference>
<proteinExistence type="predicted"/>
<dbReference type="InterPro" id="IPR053031">
    <property type="entry name" value="Cuticle_assoc_protein"/>
</dbReference>
<feature type="compositionally biased region" description="Low complexity" evidence="1">
    <location>
        <begin position="146"/>
        <end position="162"/>
    </location>
</feature>
<dbReference type="GO" id="GO:1990837">
    <property type="term" value="F:sequence-specific double-stranded DNA binding"/>
    <property type="evidence" value="ECO:0007669"/>
    <property type="project" value="TreeGrafter"/>
</dbReference>
<protein>
    <recommendedName>
        <fullName evidence="5">BED-type domain-containing protein</fullName>
    </recommendedName>
</protein>
<organism evidence="3 4">
    <name type="scientific">Aegilops tauschii subsp. strangulata</name>
    <name type="common">Goatgrass</name>
    <dbReference type="NCBI Taxonomy" id="200361"/>
    <lineage>
        <taxon>Eukaryota</taxon>
        <taxon>Viridiplantae</taxon>
        <taxon>Streptophyta</taxon>
        <taxon>Embryophyta</taxon>
        <taxon>Tracheophyta</taxon>
        <taxon>Spermatophyta</taxon>
        <taxon>Magnoliopsida</taxon>
        <taxon>Liliopsida</taxon>
        <taxon>Poales</taxon>
        <taxon>Poaceae</taxon>
        <taxon>BOP clade</taxon>
        <taxon>Pooideae</taxon>
        <taxon>Triticodae</taxon>
        <taxon>Triticeae</taxon>
        <taxon>Triticinae</taxon>
        <taxon>Aegilops</taxon>
    </lineage>
</organism>
<dbReference type="EnsemblPlants" id="AET1Gv20355300.1">
    <property type="protein sequence ID" value="AET1Gv20355300.1"/>
    <property type="gene ID" value="AET1Gv20355300"/>
</dbReference>
<keyword evidence="2" id="KW-0732">Signal</keyword>
<reference evidence="4" key="1">
    <citation type="journal article" date="2014" name="Science">
        <title>Ancient hybridizations among the ancestral genomes of bread wheat.</title>
        <authorList>
            <consortium name="International Wheat Genome Sequencing Consortium,"/>
            <person name="Marcussen T."/>
            <person name="Sandve S.R."/>
            <person name="Heier L."/>
            <person name="Spannagl M."/>
            <person name="Pfeifer M."/>
            <person name="Jakobsen K.S."/>
            <person name="Wulff B.B."/>
            <person name="Steuernagel B."/>
            <person name="Mayer K.F."/>
            <person name="Olsen O.A."/>
        </authorList>
    </citation>
    <scope>NUCLEOTIDE SEQUENCE [LARGE SCALE GENOMIC DNA]</scope>
    <source>
        <strain evidence="4">cv. AL8/78</strain>
    </source>
</reference>
<dbReference type="AlphaFoldDB" id="A0A452YAE0"/>
<evidence type="ECO:0000313" key="3">
    <source>
        <dbReference type="EnsemblPlants" id="AET1Gv20355300.1"/>
    </source>
</evidence>
<keyword evidence="4" id="KW-1185">Reference proteome</keyword>
<feature type="compositionally biased region" description="Polar residues" evidence="1">
    <location>
        <begin position="97"/>
        <end position="117"/>
    </location>
</feature>
<name>A0A452YAE0_AEGTS</name>
<evidence type="ECO:0000256" key="1">
    <source>
        <dbReference type="SAM" id="MobiDB-lite"/>
    </source>
</evidence>
<feature type="compositionally biased region" description="Acidic residues" evidence="1">
    <location>
        <begin position="179"/>
        <end position="188"/>
    </location>
</feature>